<dbReference type="Proteomes" id="UP000677152">
    <property type="component" value="Chromosome"/>
</dbReference>
<gene>
    <name evidence="1" type="ORF">KCV87_24755</name>
</gene>
<proteinExistence type="predicted"/>
<reference evidence="1" key="1">
    <citation type="submission" date="2021-04" db="EMBL/GenBank/DDBJ databases">
        <title>Genomic sequence of Actinosynnema pretiosum subsp. pretiosum ATCC 31280 (C-14919).</title>
        <authorList>
            <person name="Bai L."/>
            <person name="Wang X."/>
            <person name="Xiao Y."/>
        </authorList>
    </citation>
    <scope>NUCLEOTIDE SEQUENCE</scope>
    <source>
        <strain evidence="1">ATCC 31280</strain>
    </source>
</reference>
<evidence type="ECO:0000313" key="1">
    <source>
        <dbReference type="EMBL" id="QUF02646.1"/>
    </source>
</evidence>
<accession>A0AA45L3E6</accession>
<sequence>MTEEEFAIRLTRDEALVLSDWLYRALGTPEFDAPVDRDPAAWVPVHRISGALETSLPEVFAPDYDARLAAARERLLVDPVEQRRRFLEREWGRGPEAGAGPA</sequence>
<dbReference type="EMBL" id="CP073249">
    <property type="protein sequence ID" value="QUF02646.1"/>
    <property type="molecule type" value="Genomic_DNA"/>
</dbReference>
<evidence type="ECO:0000313" key="2">
    <source>
        <dbReference type="Proteomes" id="UP000677152"/>
    </source>
</evidence>
<protein>
    <submittedName>
        <fullName evidence="1">Uncharacterized protein</fullName>
    </submittedName>
</protein>
<organism evidence="1 2">
    <name type="scientific">Actinosynnema pretiosum subsp. pretiosum</name>
    <dbReference type="NCBI Taxonomy" id="103721"/>
    <lineage>
        <taxon>Bacteria</taxon>
        <taxon>Bacillati</taxon>
        <taxon>Actinomycetota</taxon>
        <taxon>Actinomycetes</taxon>
        <taxon>Pseudonocardiales</taxon>
        <taxon>Pseudonocardiaceae</taxon>
        <taxon>Actinosynnema</taxon>
    </lineage>
</organism>
<name>A0AA45L3E6_9PSEU</name>
<dbReference type="AlphaFoldDB" id="A0AA45L3E6"/>